<dbReference type="PANTHER" id="PTHR47907">
    <property type="entry name" value="PROTEIN KINASE DOMAIN-CONTAINING PROTEIN"/>
    <property type="match status" value="1"/>
</dbReference>
<feature type="region of interest" description="Disordered" evidence="10">
    <location>
        <begin position="523"/>
        <end position="720"/>
    </location>
</feature>
<evidence type="ECO:0000256" key="1">
    <source>
        <dbReference type="ARBA" id="ARBA00012513"/>
    </source>
</evidence>
<dbReference type="FunFam" id="1.10.510.10:FF:000072">
    <property type="entry name" value="AP2 associated kinase 1"/>
    <property type="match status" value="1"/>
</dbReference>
<keyword evidence="13" id="KW-1185">Reference proteome</keyword>
<dbReference type="GeneTree" id="ENSGT00940000155968"/>
<dbReference type="Proteomes" id="UP000694620">
    <property type="component" value="Chromosome 1"/>
</dbReference>
<dbReference type="Ensembl" id="ENSECRT00000000465.1">
    <property type="protein sequence ID" value="ENSECRP00000000454.1"/>
    <property type="gene ID" value="ENSECRG00000000266.1"/>
</dbReference>
<reference evidence="12" key="1">
    <citation type="submission" date="2021-06" db="EMBL/GenBank/DDBJ databases">
        <authorList>
            <consortium name="Wellcome Sanger Institute Data Sharing"/>
        </authorList>
    </citation>
    <scope>NUCLEOTIDE SEQUENCE [LARGE SCALE GENOMIC DNA]</scope>
</reference>
<dbReference type="PROSITE" id="PS00108">
    <property type="entry name" value="PROTEIN_KINASE_ST"/>
    <property type="match status" value="1"/>
</dbReference>
<dbReference type="InterPro" id="IPR051744">
    <property type="entry name" value="AP2_assoc_SerThr_kinase"/>
</dbReference>
<feature type="compositionally biased region" description="Polar residues" evidence="10">
    <location>
        <begin position="695"/>
        <end position="718"/>
    </location>
</feature>
<feature type="compositionally biased region" description="Low complexity" evidence="10">
    <location>
        <begin position="525"/>
        <end position="655"/>
    </location>
</feature>
<reference evidence="12" key="2">
    <citation type="submission" date="2025-08" db="UniProtKB">
        <authorList>
            <consortium name="Ensembl"/>
        </authorList>
    </citation>
    <scope>IDENTIFICATION</scope>
</reference>
<dbReference type="InterPro" id="IPR011009">
    <property type="entry name" value="Kinase-like_dom_sf"/>
</dbReference>
<keyword evidence="6" id="KW-0418">Kinase</keyword>
<evidence type="ECO:0000256" key="8">
    <source>
        <dbReference type="ARBA" id="ARBA00047899"/>
    </source>
</evidence>
<dbReference type="Pfam" id="PF00069">
    <property type="entry name" value="Pkinase"/>
    <property type="match status" value="1"/>
</dbReference>
<feature type="compositionally biased region" description="Basic and acidic residues" evidence="10">
    <location>
        <begin position="1"/>
        <end position="11"/>
    </location>
</feature>
<feature type="region of interest" description="Disordered" evidence="10">
    <location>
        <begin position="1"/>
        <end position="24"/>
    </location>
</feature>
<feature type="compositionally biased region" description="Gly residues" evidence="10">
    <location>
        <begin position="14"/>
        <end position="24"/>
    </location>
</feature>
<reference evidence="12" key="3">
    <citation type="submission" date="2025-09" db="UniProtKB">
        <authorList>
            <consortium name="Ensembl"/>
        </authorList>
    </citation>
    <scope>IDENTIFICATION</scope>
</reference>
<dbReference type="GO" id="GO:0004674">
    <property type="term" value="F:protein serine/threonine kinase activity"/>
    <property type="evidence" value="ECO:0007669"/>
    <property type="project" value="UniProtKB-KW"/>
</dbReference>
<dbReference type="InterPro" id="IPR028182">
    <property type="entry name" value="BMP2K_C"/>
</dbReference>
<dbReference type="SMART" id="SM00220">
    <property type="entry name" value="S_TKc"/>
    <property type="match status" value="1"/>
</dbReference>
<feature type="region of interest" description="Disordered" evidence="10">
    <location>
        <begin position="1190"/>
        <end position="1236"/>
    </location>
</feature>
<feature type="region of interest" description="Disordered" evidence="10">
    <location>
        <begin position="780"/>
        <end position="802"/>
    </location>
</feature>
<sequence length="1334" mass="144884">MKKFFDSRREQVGSGPGSGAGGGGCSSSVTGSSYVGRVFSVGRHQVTVEETLAEGGFALVFLVRTHQGVRCALKRMYVNNEHDLQVCKREIQIMRDLVGHKNIVGFLDSSITAVGSGDVWEVLILMDFCRGGQVVNLMNQRLQTGFTEAEVLQIFCDTCDAVARLHQCKTPIIHRDLKVENILLHDRGHYVLCDFGSATNKFQNPQNDGVAIVEEEIKKYTTLSYRAPEMVNLYSGKLITTKADIWAMGCLLYKLCFFTLPFGESQVAICDGSFTIPDNSRYSQDMHCLIRYMLEPDPDKRPDIYQVSYFAFKMSRKDCTVQNVQNSPIPTKLPEPIRASEAAAKKSQTKARLTDPIPTTETSIAPRQRPKAGQTQPTAGILPIQPALTPRKRANAPVVTPLQQGPQSTAASTPIQPQNVQASQPPASQPQTTHTQPPPSQPQVPASQTQTPCTQPQANPQQQQRFLKQQQGAFFNQQQALPAQQQYQVMQQAAQQQQQQQQWMQNFYIQQQQLMAQMPVTTTTAAAQQPSPQQNQAQQQQSAPQQSQAQQQLTPQQRQQQQTPPQQPSAPQKQPQQLQQPLAPQKQPQQQQLPLLHRQLQQPPAAQKQAQSLQQHQQQASALQMQQQQPSAPQKQPLQQQAQAQQKQLQQPSLQHPVQPQSTTVLPQLPSQQGAAQQPQTSSPALAAQPAVQIPASQPQQSATQNKLSSPPTEQTALPHSRADHGIAQKVGSLTPPSSPKTQRGGHRRILSDVTHSAVFGVPISKSTQLLQAAAAEASLNKSKSATTTPSGSPRSSQQNVYHPTIEQPASLRSPTEAASWNPFGNDNFSKLTAEELLNKDFAKLSDGESLAKHVEVMSSSTENLIPGLQPAPTAPSGNFGDKPFSPGTAERPSDILGLAPSSGLLSVPDPFAPVSLSETPEKLIEGLKSPETSLLLHDLLPLSDPFGSSVDSSNGKSDVLVDSLIPGLEAPQAQRLTSQTDSISSALTGLNLEANGCQDPLTPSNNNSSTSEELIASYTGHSSDGAGQLDLGDTYSTSCFHSSDEEEASELKEDGGLLDCSGSLPLLMDFEEEEDSNQRNETDADTVEAAPPSMLAPKPEVVLAEISASSVLEYHTSALMHEGNFHPENQLEGGEFDVFTSAPFTNTRHLEEEGSDVFANAPFPGRGLPSAPQQAEEFDVFLHAPFGKKKDKEAAPTPISSTPPRAQHFLDSSAASQPRPIVTKSPRSTTLAGGSSMEAQHDVLKPVVSKPFHPQALSKYSRHYSPHEKGTATRMQPNSQQPFTAHRVVSNVSRKAAVGSVPVAPLHSWTTEVCTSDPFVSAPFPFKAQRKNL</sequence>
<evidence type="ECO:0000256" key="5">
    <source>
        <dbReference type="ARBA" id="ARBA00022741"/>
    </source>
</evidence>
<proteinExistence type="predicted"/>
<dbReference type="Pfam" id="PF15282">
    <property type="entry name" value="BMP2K_C"/>
    <property type="match status" value="1"/>
</dbReference>
<dbReference type="CDD" id="cd14037">
    <property type="entry name" value="STKc_NAK_like"/>
    <property type="match status" value="1"/>
</dbReference>
<dbReference type="InterPro" id="IPR000719">
    <property type="entry name" value="Prot_kinase_dom"/>
</dbReference>
<evidence type="ECO:0000313" key="13">
    <source>
        <dbReference type="Proteomes" id="UP000694620"/>
    </source>
</evidence>
<feature type="domain" description="Protein kinase" evidence="11">
    <location>
        <begin position="46"/>
        <end position="312"/>
    </location>
</feature>
<feature type="region of interest" description="Disordered" evidence="10">
    <location>
        <begin position="1038"/>
        <end position="1057"/>
    </location>
</feature>
<evidence type="ECO:0000256" key="2">
    <source>
        <dbReference type="ARBA" id="ARBA00022527"/>
    </source>
</evidence>
<organism evidence="12 13">
    <name type="scientific">Erpetoichthys calabaricus</name>
    <name type="common">Rope fish</name>
    <name type="synonym">Calamoichthys calabaricus</name>
    <dbReference type="NCBI Taxonomy" id="27687"/>
    <lineage>
        <taxon>Eukaryota</taxon>
        <taxon>Metazoa</taxon>
        <taxon>Chordata</taxon>
        <taxon>Craniata</taxon>
        <taxon>Vertebrata</taxon>
        <taxon>Euteleostomi</taxon>
        <taxon>Actinopterygii</taxon>
        <taxon>Polypteriformes</taxon>
        <taxon>Polypteridae</taxon>
        <taxon>Erpetoichthys</taxon>
    </lineage>
</organism>
<name>A0A8C4RDM4_ERPCA</name>
<dbReference type="PANTHER" id="PTHR47907:SF5">
    <property type="entry name" value="AP2 ASSOCIATED KINASE 1"/>
    <property type="match status" value="1"/>
</dbReference>
<evidence type="ECO:0000256" key="7">
    <source>
        <dbReference type="ARBA" id="ARBA00022840"/>
    </source>
</evidence>
<keyword evidence="3" id="KW-0597">Phosphoprotein</keyword>
<gene>
    <name evidence="12" type="primary">AAK1</name>
    <name evidence="12" type="synonym">aak1b</name>
</gene>
<feature type="region of interest" description="Disordered" evidence="10">
    <location>
        <begin position="1073"/>
        <end position="1093"/>
    </location>
</feature>
<feature type="compositionally biased region" description="Polar residues" evidence="10">
    <location>
        <begin position="787"/>
        <end position="802"/>
    </location>
</feature>
<feature type="region of interest" description="Disordered" evidence="10">
    <location>
        <begin position="325"/>
        <end position="466"/>
    </location>
</feature>
<feature type="compositionally biased region" description="Low complexity" evidence="10">
    <location>
        <begin position="443"/>
        <end position="466"/>
    </location>
</feature>
<feature type="compositionally biased region" description="Low complexity" evidence="10">
    <location>
        <begin position="416"/>
        <end position="435"/>
    </location>
</feature>
<evidence type="ECO:0000259" key="11">
    <source>
        <dbReference type="PROSITE" id="PS50011"/>
    </source>
</evidence>
<dbReference type="Gene3D" id="1.10.510.10">
    <property type="entry name" value="Transferase(Phosphotransferase) domain 1"/>
    <property type="match status" value="1"/>
</dbReference>
<comment type="catalytic activity">
    <reaction evidence="9">
        <text>L-seryl-[protein] + ATP = O-phospho-L-seryl-[protein] + ADP + H(+)</text>
        <dbReference type="Rhea" id="RHEA:17989"/>
        <dbReference type="Rhea" id="RHEA-COMP:9863"/>
        <dbReference type="Rhea" id="RHEA-COMP:11604"/>
        <dbReference type="ChEBI" id="CHEBI:15378"/>
        <dbReference type="ChEBI" id="CHEBI:29999"/>
        <dbReference type="ChEBI" id="CHEBI:30616"/>
        <dbReference type="ChEBI" id="CHEBI:83421"/>
        <dbReference type="ChEBI" id="CHEBI:456216"/>
        <dbReference type="EC" id="2.7.11.1"/>
    </reaction>
</comment>
<dbReference type="EC" id="2.7.11.1" evidence="1"/>
<evidence type="ECO:0000256" key="10">
    <source>
        <dbReference type="SAM" id="MobiDB-lite"/>
    </source>
</evidence>
<accession>A0A8C4RDM4</accession>
<keyword evidence="5" id="KW-0547">Nucleotide-binding</keyword>
<feature type="compositionally biased region" description="Polar residues" evidence="10">
    <location>
        <begin position="401"/>
        <end position="415"/>
    </location>
</feature>
<dbReference type="SUPFAM" id="SSF56112">
    <property type="entry name" value="Protein kinase-like (PK-like)"/>
    <property type="match status" value="1"/>
</dbReference>
<evidence type="ECO:0000256" key="3">
    <source>
        <dbReference type="ARBA" id="ARBA00022553"/>
    </source>
</evidence>
<dbReference type="GO" id="GO:0005524">
    <property type="term" value="F:ATP binding"/>
    <property type="evidence" value="ECO:0007669"/>
    <property type="project" value="UniProtKB-KW"/>
</dbReference>
<evidence type="ECO:0000256" key="9">
    <source>
        <dbReference type="ARBA" id="ARBA00048679"/>
    </source>
</evidence>
<dbReference type="InterPro" id="IPR008271">
    <property type="entry name" value="Ser/Thr_kinase_AS"/>
</dbReference>
<keyword evidence="4" id="KW-0808">Transferase</keyword>
<evidence type="ECO:0000313" key="12">
    <source>
        <dbReference type="Ensembl" id="ENSECRP00000000454.1"/>
    </source>
</evidence>
<feature type="region of interest" description="Disordered" evidence="10">
    <location>
        <begin position="864"/>
        <end position="894"/>
    </location>
</feature>
<evidence type="ECO:0000256" key="4">
    <source>
        <dbReference type="ARBA" id="ARBA00022679"/>
    </source>
</evidence>
<keyword evidence="2" id="KW-0723">Serine/threonine-protein kinase</keyword>
<comment type="catalytic activity">
    <reaction evidence="8">
        <text>L-threonyl-[protein] + ATP = O-phospho-L-threonyl-[protein] + ADP + H(+)</text>
        <dbReference type="Rhea" id="RHEA:46608"/>
        <dbReference type="Rhea" id="RHEA-COMP:11060"/>
        <dbReference type="Rhea" id="RHEA-COMP:11605"/>
        <dbReference type="ChEBI" id="CHEBI:15378"/>
        <dbReference type="ChEBI" id="CHEBI:30013"/>
        <dbReference type="ChEBI" id="CHEBI:30616"/>
        <dbReference type="ChEBI" id="CHEBI:61977"/>
        <dbReference type="ChEBI" id="CHEBI:456216"/>
        <dbReference type="EC" id="2.7.11.1"/>
    </reaction>
</comment>
<dbReference type="PROSITE" id="PS50011">
    <property type="entry name" value="PROTEIN_KINASE_DOM"/>
    <property type="match status" value="1"/>
</dbReference>
<keyword evidence="7" id="KW-0067">ATP-binding</keyword>
<feature type="compositionally biased region" description="Polar residues" evidence="10">
    <location>
        <begin position="656"/>
        <end position="684"/>
    </location>
</feature>
<evidence type="ECO:0000256" key="6">
    <source>
        <dbReference type="ARBA" id="ARBA00022777"/>
    </source>
</evidence>
<dbReference type="PROSITE" id="PS51257">
    <property type="entry name" value="PROKAR_LIPOPROTEIN"/>
    <property type="match status" value="1"/>
</dbReference>
<protein>
    <recommendedName>
        <fullName evidence="1">non-specific serine/threonine protein kinase</fullName>
        <ecNumber evidence="1">2.7.11.1</ecNumber>
    </recommendedName>
</protein>